<dbReference type="PROSITE" id="PS00280">
    <property type="entry name" value="BPTI_KUNITZ_1"/>
    <property type="match status" value="1"/>
</dbReference>
<proteinExistence type="predicted"/>
<name>A0A914MVV5_MELIC</name>
<dbReference type="Gene3D" id="4.10.410.10">
    <property type="entry name" value="Pancreatic trypsin inhibitor Kunitz domain"/>
    <property type="match status" value="1"/>
</dbReference>
<dbReference type="InterPro" id="IPR036880">
    <property type="entry name" value="Kunitz_BPTI_sf"/>
</dbReference>
<dbReference type="GO" id="GO:0004867">
    <property type="term" value="F:serine-type endopeptidase inhibitor activity"/>
    <property type="evidence" value="ECO:0007669"/>
    <property type="project" value="InterPro"/>
</dbReference>
<dbReference type="PROSITE" id="PS50279">
    <property type="entry name" value="BPTI_KUNITZ_2"/>
    <property type="match status" value="1"/>
</dbReference>
<dbReference type="PANTHER" id="PTHR47248">
    <property type="entry name" value="PROTEIN CBG06772"/>
    <property type="match status" value="1"/>
</dbReference>
<feature type="domain" description="BPTI/Kunitz inhibitor" evidence="1">
    <location>
        <begin position="1"/>
        <end position="37"/>
    </location>
</feature>
<dbReference type="WBParaSite" id="Minc3s02878g31933">
    <property type="protein sequence ID" value="Minc3s02878g31933"/>
    <property type="gene ID" value="Minc3s02878g31933"/>
</dbReference>
<dbReference type="InterPro" id="IPR002223">
    <property type="entry name" value="Kunitz_BPTI"/>
</dbReference>
<protein>
    <submittedName>
        <fullName evidence="3">BPTI/Kunitz inhibitor domain-containing protein</fullName>
    </submittedName>
</protein>
<keyword evidence="2" id="KW-1185">Reference proteome</keyword>
<dbReference type="Proteomes" id="UP000887563">
    <property type="component" value="Unplaced"/>
</dbReference>
<sequence length="148" mass="16982">MKWYLDKKLWLCMPFGYKGCGGNGNRFISDYQCLTTCHRPADLTYFNLHCDLGKENVKSILCESIPGTRDHYPISVCPSGYYCKGGVFSDRCCNIKNQQIYDKNTDNKPKCKNGKDPSEHYGKSCEDEFCSQEEECIKLEIFAHCCPK</sequence>
<evidence type="ECO:0000313" key="3">
    <source>
        <dbReference type="WBParaSite" id="Minc3s02878g31933"/>
    </source>
</evidence>
<evidence type="ECO:0000259" key="1">
    <source>
        <dbReference type="PROSITE" id="PS50279"/>
    </source>
</evidence>
<dbReference type="AlphaFoldDB" id="A0A914MVV5"/>
<organism evidence="2 3">
    <name type="scientific">Meloidogyne incognita</name>
    <name type="common">Southern root-knot nematode worm</name>
    <name type="synonym">Oxyuris incognita</name>
    <dbReference type="NCBI Taxonomy" id="6306"/>
    <lineage>
        <taxon>Eukaryota</taxon>
        <taxon>Metazoa</taxon>
        <taxon>Ecdysozoa</taxon>
        <taxon>Nematoda</taxon>
        <taxon>Chromadorea</taxon>
        <taxon>Rhabditida</taxon>
        <taxon>Tylenchina</taxon>
        <taxon>Tylenchomorpha</taxon>
        <taxon>Tylenchoidea</taxon>
        <taxon>Meloidogynidae</taxon>
        <taxon>Meloidogyninae</taxon>
        <taxon>Meloidogyne</taxon>
        <taxon>Meloidogyne incognita group</taxon>
    </lineage>
</organism>
<dbReference type="SUPFAM" id="SSF57362">
    <property type="entry name" value="BPTI-like"/>
    <property type="match status" value="1"/>
</dbReference>
<reference evidence="3" key="1">
    <citation type="submission" date="2022-11" db="UniProtKB">
        <authorList>
            <consortium name="WormBaseParasite"/>
        </authorList>
    </citation>
    <scope>IDENTIFICATION</scope>
</reference>
<dbReference type="PANTHER" id="PTHR47248:SF6">
    <property type="entry name" value="BPTI_KUNITZ INHIBITOR DOMAIN-CONTAINING PROTEIN"/>
    <property type="match status" value="1"/>
</dbReference>
<dbReference type="InterPro" id="IPR052861">
    <property type="entry name" value="BPTI/Kunitz_domain"/>
</dbReference>
<dbReference type="InterPro" id="IPR020901">
    <property type="entry name" value="Prtase_inh_Kunz-CS"/>
</dbReference>
<accession>A0A914MVV5</accession>
<evidence type="ECO:0000313" key="2">
    <source>
        <dbReference type="Proteomes" id="UP000887563"/>
    </source>
</evidence>
<dbReference type="Pfam" id="PF00014">
    <property type="entry name" value="Kunitz_BPTI"/>
    <property type="match status" value="1"/>
</dbReference>